<name>A0AB39TWL3_9ACTN</name>
<dbReference type="InterPro" id="IPR036388">
    <property type="entry name" value="WH-like_DNA-bd_sf"/>
</dbReference>
<gene>
    <name evidence="3" type="ORF">AB2U05_36855</name>
</gene>
<dbReference type="AlphaFoldDB" id="A0AB39TWL3"/>
<dbReference type="InterPro" id="IPR039422">
    <property type="entry name" value="MarR/SlyA-like"/>
</dbReference>
<dbReference type="Gene3D" id="1.10.10.10">
    <property type="entry name" value="Winged helix-like DNA-binding domain superfamily/Winged helix DNA-binding domain"/>
    <property type="match status" value="1"/>
</dbReference>
<dbReference type="GO" id="GO:0003700">
    <property type="term" value="F:DNA-binding transcription factor activity"/>
    <property type="evidence" value="ECO:0007669"/>
    <property type="project" value="InterPro"/>
</dbReference>
<dbReference type="Pfam" id="PF12802">
    <property type="entry name" value="MarR_2"/>
    <property type="match status" value="1"/>
</dbReference>
<dbReference type="InterPro" id="IPR036390">
    <property type="entry name" value="WH_DNA-bd_sf"/>
</dbReference>
<dbReference type="PANTHER" id="PTHR33164:SF99">
    <property type="entry name" value="MARR FAMILY REGULATORY PROTEIN"/>
    <property type="match status" value="1"/>
</dbReference>
<dbReference type="PROSITE" id="PS50995">
    <property type="entry name" value="HTH_MARR_2"/>
    <property type="match status" value="1"/>
</dbReference>
<organism evidence="3">
    <name type="scientific">Streptomyces sp. Y1</name>
    <dbReference type="NCBI Taxonomy" id="3238634"/>
    <lineage>
        <taxon>Bacteria</taxon>
        <taxon>Bacillati</taxon>
        <taxon>Actinomycetota</taxon>
        <taxon>Actinomycetes</taxon>
        <taxon>Kitasatosporales</taxon>
        <taxon>Streptomycetaceae</taxon>
        <taxon>Streptomyces</taxon>
    </lineage>
</organism>
<feature type="domain" description="HTH marR-type" evidence="2">
    <location>
        <begin position="26"/>
        <end position="158"/>
    </location>
</feature>
<evidence type="ECO:0000259" key="2">
    <source>
        <dbReference type="PROSITE" id="PS50995"/>
    </source>
</evidence>
<accession>A0AB39TWL3</accession>
<proteinExistence type="predicted"/>
<dbReference type="InterPro" id="IPR000835">
    <property type="entry name" value="HTH_MarR-typ"/>
</dbReference>
<dbReference type="PANTHER" id="PTHR33164">
    <property type="entry name" value="TRANSCRIPTIONAL REGULATOR, MARR FAMILY"/>
    <property type="match status" value="1"/>
</dbReference>
<dbReference type="SMART" id="SM00347">
    <property type="entry name" value="HTH_MARR"/>
    <property type="match status" value="1"/>
</dbReference>
<protein>
    <submittedName>
        <fullName evidence="3">MarR family winged helix-turn-helix transcriptional regulator</fullName>
    </submittedName>
</protein>
<reference evidence="3" key="1">
    <citation type="submission" date="2024-07" db="EMBL/GenBank/DDBJ databases">
        <authorList>
            <person name="Yu S.T."/>
        </authorList>
    </citation>
    <scope>NUCLEOTIDE SEQUENCE</scope>
    <source>
        <strain evidence="3">Y1</strain>
    </source>
</reference>
<evidence type="ECO:0000256" key="1">
    <source>
        <dbReference type="SAM" id="MobiDB-lite"/>
    </source>
</evidence>
<dbReference type="EMBL" id="CP163445">
    <property type="protein sequence ID" value="XDQ83683.1"/>
    <property type="molecule type" value="Genomic_DNA"/>
</dbReference>
<dbReference type="GO" id="GO:0006950">
    <property type="term" value="P:response to stress"/>
    <property type="evidence" value="ECO:0007669"/>
    <property type="project" value="TreeGrafter"/>
</dbReference>
<sequence length="159" mass="17330">MTASPRAPHTPRPPRAPLPASDQAAWSRVLALHTRVERELAAALQRRHGIGLSEYRSLEHLQHSQTSELRMQDLAERVGLGQSSVTRLVGRLEAAGFAVKDLCPSDKRGVYAVITEQGRARYEAARATYAEVLSCALNTLTTDPELGPTVQALRATGPR</sequence>
<feature type="compositionally biased region" description="Pro residues" evidence="1">
    <location>
        <begin position="8"/>
        <end position="17"/>
    </location>
</feature>
<feature type="region of interest" description="Disordered" evidence="1">
    <location>
        <begin position="1"/>
        <end position="22"/>
    </location>
</feature>
<dbReference type="RefSeq" id="WP_369185755.1">
    <property type="nucleotide sequence ID" value="NZ_CP163445.1"/>
</dbReference>
<evidence type="ECO:0000313" key="3">
    <source>
        <dbReference type="EMBL" id="XDQ83683.1"/>
    </source>
</evidence>
<dbReference type="SUPFAM" id="SSF46785">
    <property type="entry name" value="Winged helix' DNA-binding domain"/>
    <property type="match status" value="1"/>
</dbReference>